<reference evidence="2" key="1">
    <citation type="submission" date="2015-12" db="EMBL/GenBank/DDBJ databases">
        <title>Gene expression during late stages of embryo sac development: a critical building block for successful pollen-pistil interactions.</title>
        <authorList>
            <person name="Liu Y."/>
            <person name="Joly V."/>
            <person name="Sabar M."/>
            <person name="Matton D.P."/>
        </authorList>
    </citation>
    <scope>NUCLEOTIDE SEQUENCE</scope>
</reference>
<evidence type="ECO:0000256" key="1">
    <source>
        <dbReference type="SAM" id="Phobius"/>
    </source>
</evidence>
<proteinExistence type="predicted"/>
<name>A0A0V0GQH1_SOLCH</name>
<evidence type="ECO:0000313" key="2">
    <source>
        <dbReference type="EMBL" id="JAP09929.1"/>
    </source>
</evidence>
<organism evidence="2">
    <name type="scientific">Solanum chacoense</name>
    <name type="common">Chaco potato</name>
    <dbReference type="NCBI Taxonomy" id="4108"/>
    <lineage>
        <taxon>Eukaryota</taxon>
        <taxon>Viridiplantae</taxon>
        <taxon>Streptophyta</taxon>
        <taxon>Embryophyta</taxon>
        <taxon>Tracheophyta</taxon>
        <taxon>Spermatophyta</taxon>
        <taxon>Magnoliopsida</taxon>
        <taxon>eudicotyledons</taxon>
        <taxon>Gunneridae</taxon>
        <taxon>Pentapetalae</taxon>
        <taxon>asterids</taxon>
        <taxon>lamiids</taxon>
        <taxon>Solanales</taxon>
        <taxon>Solanaceae</taxon>
        <taxon>Solanoideae</taxon>
        <taxon>Solaneae</taxon>
        <taxon>Solanum</taxon>
    </lineage>
</organism>
<dbReference type="AlphaFoldDB" id="A0A0V0GQH1"/>
<dbReference type="EMBL" id="GEDG01034053">
    <property type="protein sequence ID" value="JAP09929.1"/>
    <property type="molecule type" value="Transcribed_RNA"/>
</dbReference>
<protein>
    <submittedName>
        <fullName evidence="2">Putative ovule protein</fullName>
    </submittedName>
</protein>
<keyword evidence="1" id="KW-0472">Membrane</keyword>
<accession>A0A0V0GQH1</accession>
<keyword evidence="1" id="KW-0812">Transmembrane</keyword>
<sequence>MSREATCRGNCGDLPYNGNLILLSANMWLFQCLNLLGLWCGFNSYRGRIVKNIFTDQRFVTEMEKNLAFWNIQGKGVVHKKPRTSVI</sequence>
<feature type="transmembrane region" description="Helical" evidence="1">
    <location>
        <begin position="20"/>
        <end position="42"/>
    </location>
</feature>
<keyword evidence="1" id="KW-1133">Transmembrane helix</keyword>